<gene>
    <name evidence="1" type="ORF">OBE_14810</name>
</gene>
<feature type="non-terminal residue" evidence="1">
    <location>
        <position position="1"/>
    </location>
</feature>
<comment type="caution">
    <text evidence="1">The sequence shown here is derived from an EMBL/GenBank/DDBJ whole genome shotgun (WGS) entry which is preliminary data.</text>
</comment>
<dbReference type="EMBL" id="AJWZ01010211">
    <property type="protein sequence ID" value="EKC49117.1"/>
    <property type="molecule type" value="Genomic_DNA"/>
</dbReference>
<organism evidence="1">
    <name type="scientific">human gut metagenome</name>
    <dbReference type="NCBI Taxonomy" id="408170"/>
    <lineage>
        <taxon>unclassified sequences</taxon>
        <taxon>metagenomes</taxon>
        <taxon>organismal metagenomes</taxon>
    </lineage>
</organism>
<dbReference type="AlphaFoldDB" id="K1RKJ6"/>
<proteinExistence type="predicted"/>
<sequence>AIMQFWQFYYGEEGTRIIAEDTAALPCSTYNGQIDESQHPVLSTMITALNDDWKAVTEPFNSLSSNVAYGYFDATFGVMTGVYTPEQAADYVENLQSAER</sequence>
<reference evidence="1" key="1">
    <citation type="journal article" date="2013" name="Environ. Microbiol.">
        <title>Microbiota from the distal guts of lean and obese adolescents exhibit partial functional redundancy besides clear differences in community structure.</title>
        <authorList>
            <person name="Ferrer M."/>
            <person name="Ruiz A."/>
            <person name="Lanza F."/>
            <person name="Haange S.B."/>
            <person name="Oberbach A."/>
            <person name="Till H."/>
            <person name="Bargiela R."/>
            <person name="Campoy C."/>
            <person name="Segura M.T."/>
            <person name="Richter M."/>
            <person name="von Bergen M."/>
            <person name="Seifert J."/>
            <person name="Suarez A."/>
        </authorList>
    </citation>
    <scope>NUCLEOTIDE SEQUENCE</scope>
</reference>
<accession>K1RKJ6</accession>
<name>K1RKJ6_9ZZZZ</name>
<evidence type="ECO:0008006" key="2">
    <source>
        <dbReference type="Google" id="ProtNLM"/>
    </source>
</evidence>
<protein>
    <recommendedName>
        <fullName evidence="2">Carbohydrate ABC transporter substrate-binding protein</fullName>
    </recommendedName>
</protein>
<evidence type="ECO:0000313" key="1">
    <source>
        <dbReference type="EMBL" id="EKC49117.1"/>
    </source>
</evidence>